<dbReference type="KEGG" id="rgi:RGI145_22435"/>
<reference evidence="3 4" key="1">
    <citation type="submission" date="2016-05" db="EMBL/GenBank/DDBJ databases">
        <title>Complete Genome and Methylome Analysis of Psychrotrophic Bacterial Isolates from Antarctic Lake Untersee.</title>
        <authorList>
            <person name="Fomenkov A."/>
            <person name="Akimov V.N."/>
            <person name="Vasilyeva L.V."/>
            <person name="Andersen D."/>
            <person name="Vincze T."/>
            <person name="Roberts R.J."/>
        </authorList>
    </citation>
    <scope>NUCLEOTIDE SEQUENCE [LARGE SCALE GENOMIC DNA]</scope>
    <source>
        <strain evidence="3 4">U14-5</strain>
        <plasmid evidence="4">Plasmid 1</plasmid>
    </source>
</reference>
<feature type="transmembrane region" description="Helical" evidence="2">
    <location>
        <begin position="57"/>
        <end position="78"/>
    </location>
</feature>
<accession>A0A1L7AMV7</accession>
<organism evidence="3 4">
    <name type="scientific">Roseomonas gilardii</name>
    <dbReference type="NCBI Taxonomy" id="257708"/>
    <lineage>
        <taxon>Bacteria</taxon>
        <taxon>Pseudomonadati</taxon>
        <taxon>Pseudomonadota</taxon>
        <taxon>Alphaproteobacteria</taxon>
        <taxon>Acetobacterales</taxon>
        <taxon>Roseomonadaceae</taxon>
        <taxon>Roseomonas</taxon>
    </lineage>
</organism>
<keyword evidence="2" id="KW-0472">Membrane</keyword>
<evidence type="ECO:0000256" key="1">
    <source>
        <dbReference type="SAM" id="MobiDB-lite"/>
    </source>
</evidence>
<keyword evidence="2" id="KW-0812">Transmembrane</keyword>
<feature type="region of interest" description="Disordered" evidence="1">
    <location>
        <begin position="129"/>
        <end position="157"/>
    </location>
</feature>
<name>A0A1L7AMV7_9PROT</name>
<evidence type="ECO:0000256" key="2">
    <source>
        <dbReference type="SAM" id="Phobius"/>
    </source>
</evidence>
<evidence type="ECO:0000313" key="4">
    <source>
        <dbReference type="Proteomes" id="UP000185494"/>
    </source>
</evidence>
<dbReference type="EMBL" id="CP015585">
    <property type="protein sequence ID" value="APT60117.1"/>
    <property type="molecule type" value="Genomic_DNA"/>
</dbReference>
<geneLocation type="plasmid" evidence="3 4">
    <name>1</name>
</geneLocation>
<protein>
    <submittedName>
        <fullName evidence="3">Uncharacterized protein</fullName>
    </submittedName>
</protein>
<dbReference type="AlphaFoldDB" id="A0A1L7AMV7"/>
<gene>
    <name evidence="3" type="ORF">RGI145_22435</name>
</gene>
<keyword evidence="2" id="KW-1133">Transmembrane helix</keyword>
<dbReference type="Proteomes" id="UP000185494">
    <property type="component" value="Chromosome 1"/>
</dbReference>
<evidence type="ECO:0000313" key="3">
    <source>
        <dbReference type="EMBL" id="APT60117.1"/>
    </source>
</evidence>
<keyword evidence="3" id="KW-0614">Plasmid</keyword>
<dbReference type="RefSeq" id="WP_075800825.1">
    <property type="nucleotide sequence ID" value="NZ_CP015585.1"/>
</dbReference>
<sequence>MAKLAMAEGGLVVNLPGRQEGVAEPGAGPQVVHLHIHLGEAMGAAPERQERRQRRPLLRLGAMLGLGGAVFLAGYLTAGGQRLPGGMDPAAFAAGSPAIPGAVPAPAVTAMPPSFPPRLQQQLAERPRIVMPSTPGTQVQGPAPSGAPARNAFGLER</sequence>
<proteinExistence type="predicted"/>